<dbReference type="EMBL" id="LAZR01053710">
    <property type="protein sequence ID" value="KKK80163.1"/>
    <property type="molecule type" value="Genomic_DNA"/>
</dbReference>
<name>A0A0F8YFC9_9ZZZZ</name>
<organism evidence="1">
    <name type="scientific">marine sediment metagenome</name>
    <dbReference type="NCBI Taxonomy" id="412755"/>
    <lineage>
        <taxon>unclassified sequences</taxon>
        <taxon>metagenomes</taxon>
        <taxon>ecological metagenomes</taxon>
    </lineage>
</organism>
<sequence length="121" mass="13903">MNIDECLRQVTMACSQFGDDEDWCDYCGVQIMAVAEKTVHKDDCPLGCLGKHIHNLQLTIRVLDGSYENKDPRCQYPFVLGNLLDYCWTYATHVDGKPEYADLEARCRECVHWKPEEKPSA</sequence>
<evidence type="ECO:0000313" key="1">
    <source>
        <dbReference type="EMBL" id="KKK80163.1"/>
    </source>
</evidence>
<comment type="caution">
    <text evidence="1">The sequence shown here is derived from an EMBL/GenBank/DDBJ whole genome shotgun (WGS) entry which is preliminary data.</text>
</comment>
<accession>A0A0F8YFC9</accession>
<feature type="non-terminal residue" evidence="1">
    <location>
        <position position="1"/>
    </location>
</feature>
<protein>
    <submittedName>
        <fullName evidence="1">Uncharacterized protein</fullName>
    </submittedName>
</protein>
<gene>
    <name evidence="1" type="ORF">LCGC14_2826260</name>
</gene>
<reference evidence="1" key="1">
    <citation type="journal article" date="2015" name="Nature">
        <title>Complex archaea that bridge the gap between prokaryotes and eukaryotes.</title>
        <authorList>
            <person name="Spang A."/>
            <person name="Saw J.H."/>
            <person name="Jorgensen S.L."/>
            <person name="Zaremba-Niedzwiedzka K."/>
            <person name="Martijn J."/>
            <person name="Lind A.E."/>
            <person name="van Eijk R."/>
            <person name="Schleper C."/>
            <person name="Guy L."/>
            <person name="Ettema T.J."/>
        </authorList>
    </citation>
    <scope>NUCLEOTIDE SEQUENCE</scope>
</reference>
<dbReference type="AlphaFoldDB" id="A0A0F8YFC9"/>
<proteinExistence type="predicted"/>